<name>A0A3P1SJ16_9GAMM</name>
<dbReference type="PANTHER" id="PTHR34801">
    <property type="entry name" value="EXPRESSED PROTEIN"/>
    <property type="match status" value="1"/>
</dbReference>
<evidence type="ECO:0000256" key="1">
    <source>
        <dbReference type="SAM" id="Phobius"/>
    </source>
</evidence>
<evidence type="ECO:0000313" key="3">
    <source>
        <dbReference type="Proteomes" id="UP000267535"/>
    </source>
</evidence>
<protein>
    <submittedName>
        <fullName evidence="2">DUF1499 domain-containing protein</fullName>
    </submittedName>
</protein>
<dbReference type="InterPro" id="IPR010865">
    <property type="entry name" value="DUF1499"/>
</dbReference>
<gene>
    <name evidence="2" type="ORF">EHS89_18935</name>
</gene>
<dbReference type="OrthoDB" id="9793534at2"/>
<keyword evidence="1" id="KW-0812">Transmembrane</keyword>
<reference evidence="2 3" key="1">
    <citation type="submission" date="2018-11" db="EMBL/GenBank/DDBJ databases">
        <title>The draft genome sequence of Amphritea balenae JAMM 1525T.</title>
        <authorList>
            <person name="Fang Z."/>
            <person name="Zhang Y."/>
            <person name="Han X."/>
        </authorList>
    </citation>
    <scope>NUCLEOTIDE SEQUENCE [LARGE SCALE GENOMIC DNA]</scope>
    <source>
        <strain evidence="2 3">JAMM 1525</strain>
    </source>
</reference>
<keyword evidence="1" id="KW-0472">Membrane</keyword>
<sequence>MKVFYVLIALLVVAISYFILLGFISRSAQPPGLVGGQLAPCGTKPNSVCSENDPDTAHYVAPVNSELNSLQSIVPLIEQLGGGKITVKERYLSAEFRSALFGFVDDLELRLDVENKLIHLRSASRVGYSDMGVNRKRIVQLRALLEATVQQRATLEVET</sequence>
<dbReference type="EMBL" id="RQXV01000014">
    <property type="protein sequence ID" value="RRC97037.1"/>
    <property type="molecule type" value="Genomic_DNA"/>
</dbReference>
<keyword evidence="1" id="KW-1133">Transmembrane helix</keyword>
<accession>A0A3P1SJ16</accession>
<keyword evidence="3" id="KW-1185">Reference proteome</keyword>
<dbReference type="RefSeq" id="WP_124927747.1">
    <property type="nucleotide sequence ID" value="NZ_BMOH01000003.1"/>
</dbReference>
<evidence type="ECO:0000313" key="2">
    <source>
        <dbReference type="EMBL" id="RRC97037.1"/>
    </source>
</evidence>
<proteinExistence type="predicted"/>
<dbReference type="Pfam" id="PF07386">
    <property type="entry name" value="DUF1499"/>
    <property type="match status" value="1"/>
</dbReference>
<comment type="caution">
    <text evidence="2">The sequence shown here is derived from an EMBL/GenBank/DDBJ whole genome shotgun (WGS) entry which is preliminary data.</text>
</comment>
<organism evidence="2 3">
    <name type="scientific">Amphritea balenae</name>
    <dbReference type="NCBI Taxonomy" id="452629"/>
    <lineage>
        <taxon>Bacteria</taxon>
        <taxon>Pseudomonadati</taxon>
        <taxon>Pseudomonadota</taxon>
        <taxon>Gammaproteobacteria</taxon>
        <taxon>Oceanospirillales</taxon>
        <taxon>Oceanospirillaceae</taxon>
        <taxon>Amphritea</taxon>
    </lineage>
</organism>
<dbReference type="PANTHER" id="PTHR34801:SF6">
    <property type="entry name" value="SLL1620 PROTEIN"/>
    <property type="match status" value="1"/>
</dbReference>
<dbReference type="Proteomes" id="UP000267535">
    <property type="component" value="Unassembled WGS sequence"/>
</dbReference>
<feature type="transmembrane region" description="Helical" evidence="1">
    <location>
        <begin position="6"/>
        <end position="24"/>
    </location>
</feature>
<dbReference type="PIRSF" id="PIRSF026426">
    <property type="entry name" value="DUF1499"/>
    <property type="match status" value="1"/>
</dbReference>
<dbReference type="AlphaFoldDB" id="A0A3P1SJ16"/>